<protein>
    <submittedName>
        <fullName evidence="2">Uncharacterized protein</fullName>
    </submittedName>
</protein>
<keyword evidence="1" id="KW-0812">Transmembrane</keyword>
<dbReference type="Proteomes" id="UP000014500">
    <property type="component" value="Unassembled WGS sequence"/>
</dbReference>
<dbReference type="AlphaFoldDB" id="T1IMF4"/>
<reference evidence="3" key="1">
    <citation type="submission" date="2011-05" db="EMBL/GenBank/DDBJ databases">
        <authorList>
            <person name="Richards S.R."/>
            <person name="Qu J."/>
            <person name="Jiang H."/>
            <person name="Jhangiani S.N."/>
            <person name="Agravi P."/>
            <person name="Goodspeed R."/>
            <person name="Gross S."/>
            <person name="Mandapat C."/>
            <person name="Jackson L."/>
            <person name="Mathew T."/>
            <person name="Pu L."/>
            <person name="Thornton R."/>
            <person name="Saada N."/>
            <person name="Wilczek-Boney K.B."/>
            <person name="Lee S."/>
            <person name="Kovar C."/>
            <person name="Wu Y."/>
            <person name="Scherer S.E."/>
            <person name="Worley K.C."/>
            <person name="Muzny D.M."/>
            <person name="Gibbs R."/>
        </authorList>
    </citation>
    <scope>NUCLEOTIDE SEQUENCE</scope>
    <source>
        <strain evidence="3">Brora</strain>
    </source>
</reference>
<reference evidence="2" key="2">
    <citation type="submission" date="2015-02" db="UniProtKB">
        <authorList>
            <consortium name="EnsemblMetazoa"/>
        </authorList>
    </citation>
    <scope>IDENTIFICATION</scope>
</reference>
<dbReference type="InterPro" id="IPR037272">
    <property type="entry name" value="SNS_sf"/>
</dbReference>
<sequence>MMSMATSDLLDVGNIIFKAYEGGSVAANINGTVQQLQNRPILFAQLYAFSFNFVMACFAYSMTGVLSKRNPKFREYEVYLKDVDSVKKLSPGGYALYLRDAFDVFGHHSMSNVWSCTFFLMLFLKTFCSTLCTYECIIVSIYDFIPFWRNYQIKFRLLVALTGFASKIKRRQLYDLKLMVGWHEKFYVYLQLVYYIALPILTLMYVIFGITSISFPVHIFTAVLVAFLLVAAPITILGYAIYEIWKHKKRRLPSAFHPTRHWLAQPILSKETAIINYPTNSWRYKFYYFLQKLGFNYNY</sequence>
<keyword evidence="1" id="KW-0472">Membrane</keyword>
<feature type="transmembrane region" description="Helical" evidence="1">
    <location>
        <begin position="219"/>
        <end position="242"/>
    </location>
</feature>
<feature type="transmembrane region" description="Helical" evidence="1">
    <location>
        <begin position="118"/>
        <end position="142"/>
    </location>
</feature>
<keyword evidence="3" id="KW-1185">Reference proteome</keyword>
<name>T1IMF4_STRMM</name>
<dbReference type="SUPFAM" id="SSF161070">
    <property type="entry name" value="SNF-like"/>
    <property type="match status" value="1"/>
</dbReference>
<keyword evidence="1" id="KW-1133">Transmembrane helix</keyword>
<feature type="transmembrane region" description="Helical" evidence="1">
    <location>
        <begin position="186"/>
        <end position="207"/>
    </location>
</feature>
<accession>T1IMF4</accession>
<organism evidence="2 3">
    <name type="scientific">Strigamia maritima</name>
    <name type="common">European centipede</name>
    <name type="synonym">Geophilus maritimus</name>
    <dbReference type="NCBI Taxonomy" id="126957"/>
    <lineage>
        <taxon>Eukaryota</taxon>
        <taxon>Metazoa</taxon>
        <taxon>Ecdysozoa</taxon>
        <taxon>Arthropoda</taxon>
        <taxon>Myriapoda</taxon>
        <taxon>Chilopoda</taxon>
        <taxon>Pleurostigmophora</taxon>
        <taxon>Geophilomorpha</taxon>
        <taxon>Linotaeniidae</taxon>
        <taxon>Strigamia</taxon>
    </lineage>
</organism>
<proteinExistence type="predicted"/>
<evidence type="ECO:0000313" key="3">
    <source>
        <dbReference type="Proteomes" id="UP000014500"/>
    </source>
</evidence>
<dbReference type="EMBL" id="JH431045">
    <property type="status" value="NOT_ANNOTATED_CDS"/>
    <property type="molecule type" value="Genomic_DNA"/>
</dbReference>
<dbReference type="HOGENOM" id="CLU_931631_0_0_1"/>
<evidence type="ECO:0000313" key="2">
    <source>
        <dbReference type="EnsemblMetazoa" id="SMAR002157-PA"/>
    </source>
</evidence>
<evidence type="ECO:0000256" key="1">
    <source>
        <dbReference type="SAM" id="Phobius"/>
    </source>
</evidence>
<dbReference type="EnsemblMetazoa" id="SMAR002157-RA">
    <property type="protein sequence ID" value="SMAR002157-PA"/>
    <property type="gene ID" value="SMAR002157"/>
</dbReference>
<feature type="transmembrane region" description="Helical" evidence="1">
    <location>
        <begin position="46"/>
        <end position="66"/>
    </location>
</feature>